<reference evidence="1 2" key="1">
    <citation type="submission" date="2023-10" db="EMBL/GenBank/DDBJ databases">
        <title>Virgibacillus soli CC-YMP-6 genome.</title>
        <authorList>
            <person name="Miliotis G."/>
            <person name="Sengupta P."/>
            <person name="Hameed A."/>
            <person name="Chuvochina M."/>
            <person name="Mcdonagh F."/>
            <person name="Simpson A.C."/>
            <person name="Singh N.K."/>
            <person name="Rekha P.D."/>
            <person name="Raman K."/>
            <person name="Hugenholtz P."/>
            <person name="Venkateswaran K."/>
        </authorList>
    </citation>
    <scope>NUCLEOTIDE SEQUENCE [LARGE SCALE GENOMIC DNA]</scope>
    <source>
        <strain evidence="1 2">CC-YMP-6</strain>
    </source>
</reference>
<evidence type="ECO:0000313" key="2">
    <source>
        <dbReference type="Proteomes" id="UP001275315"/>
    </source>
</evidence>
<dbReference type="Pfam" id="PF07901">
    <property type="entry name" value="DUF1672"/>
    <property type="match status" value="1"/>
</dbReference>
<keyword evidence="2" id="KW-1185">Reference proteome</keyword>
<name>A0ABU5CSQ5_9BACI</name>
<organism evidence="1 2">
    <name type="scientific">Paracerasibacillus soli</name>
    <dbReference type="NCBI Taxonomy" id="480284"/>
    <lineage>
        <taxon>Bacteria</taxon>
        <taxon>Bacillati</taxon>
        <taxon>Bacillota</taxon>
        <taxon>Bacilli</taxon>
        <taxon>Bacillales</taxon>
        <taxon>Bacillaceae</taxon>
        <taxon>Paracerasibacillus</taxon>
    </lineage>
</organism>
<sequence>MSSDGKKPDTLNTDEEKVNEFKRNDYEKENYVRVQDYTGEGYTLRDSKEKNREIAIQHQDEVEKAVKEFFLTNYHLNVEVNNIVAAVDGVAVHVESIENPNIHTFAIVPVDIKSKIVHTNQTWSLEGEVEKAIKGSLYVKANEKEFANLNRYLNSIEQKYPVTTVRLESIKNTSIRGYNTQHYFIAPAGKTFNKLFIEYMNNPSLSPDSIVEFFKLNPLDPRYITISIEFFMENENEEPSIDILDEIIHDLENMSNIPKGAYSIYLHDNYIDKQKSIGYKSNTLERSHPNQLIKK</sequence>
<protein>
    <submittedName>
        <fullName evidence="1">DUF1672 family protein</fullName>
    </submittedName>
</protein>
<dbReference type="RefSeq" id="WP_320380201.1">
    <property type="nucleotide sequence ID" value="NZ_JAWDIQ010000002.1"/>
</dbReference>
<dbReference type="InterPro" id="IPR012873">
    <property type="entry name" value="DUF1672"/>
</dbReference>
<proteinExistence type="predicted"/>
<dbReference type="Proteomes" id="UP001275315">
    <property type="component" value="Unassembled WGS sequence"/>
</dbReference>
<comment type="caution">
    <text evidence="1">The sequence shown here is derived from an EMBL/GenBank/DDBJ whole genome shotgun (WGS) entry which is preliminary data.</text>
</comment>
<evidence type="ECO:0000313" key="1">
    <source>
        <dbReference type="EMBL" id="MDY0409408.1"/>
    </source>
</evidence>
<gene>
    <name evidence="1" type="ORF">RWD45_13535</name>
</gene>
<accession>A0ABU5CSQ5</accession>
<dbReference type="EMBL" id="JAWDIQ010000002">
    <property type="protein sequence ID" value="MDY0409408.1"/>
    <property type="molecule type" value="Genomic_DNA"/>
</dbReference>